<keyword evidence="7" id="KW-0963">Cytoplasm</keyword>
<dbReference type="Gene3D" id="3.50.40.10">
    <property type="entry name" value="Phenylalanyl-trna Synthetase, Chain B, domain 3"/>
    <property type="match status" value="1"/>
</dbReference>
<dbReference type="GO" id="GO:0000287">
    <property type="term" value="F:magnesium ion binding"/>
    <property type="evidence" value="ECO:0007669"/>
    <property type="project" value="InterPro"/>
</dbReference>
<keyword evidence="14" id="KW-0030">Aminoacyl-tRNA synthetase</keyword>
<organism evidence="18 19">
    <name type="scientific">Tetranychus urticae</name>
    <name type="common">Two-spotted spider mite</name>
    <dbReference type="NCBI Taxonomy" id="32264"/>
    <lineage>
        <taxon>Eukaryota</taxon>
        <taxon>Metazoa</taxon>
        <taxon>Ecdysozoa</taxon>
        <taxon>Arthropoda</taxon>
        <taxon>Chelicerata</taxon>
        <taxon>Arachnida</taxon>
        <taxon>Acari</taxon>
        <taxon>Acariformes</taxon>
        <taxon>Trombidiformes</taxon>
        <taxon>Prostigmata</taxon>
        <taxon>Eleutherengona</taxon>
        <taxon>Raphignathae</taxon>
        <taxon>Tetranychoidea</taxon>
        <taxon>Tetranychidae</taxon>
        <taxon>Tetranychus</taxon>
    </lineage>
</organism>
<evidence type="ECO:0000256" key="13">
    <source>
        <dbReference type="ARBA" id="ARBA00022917"/>
    </source>
</evidence>
<dbReference type="PANTHER" id="PTHR10947:SF0">
    <property type="entry name" value="PHENYLALANINE--TRNA LIGASE BETA SUBUNIT"/>
    <property type="match status" value="1"/>
</dbReference>
<evidence type="ECO:0000256" key="6">
    <source>
        <dbReference type="ARBA" id="ARBA00017032"/>
    </source>
</evidence>
<dbReference type="SUPFAM" id="SSF56037">
    <property type="entry name" value="PheT/TilS domain"/>
    <property type="match status" value="1"/>
</dbReference>
<reference evidence="19" key="1">
    <citation type="submission" date="2011-08" db="EMBL/GenBank/DDBJ databases">
        <authorList>
            <person name="Rombauts S."/>
        </authorList>
    </citation>
    <scope>NUCLEOTIDE SEQUENCE</scope>
    <source>
        <strain evidence="19">London</strain>
    </source>
</reference>
<comment type="similarity">
    <text evidence="3">Belongs to the phenylalanyl-tRNA synthetase beta subunit family. Type 2 subfamily.</text>
</comment>
<evidence type="ECO:0000256" key="15">
    <source>
        <dbReference type="ARBA" id="ARBA00033189"/>
    </source>
</evidence>
<accession>T1KP16</accession>
<dbReference type="InterPro" id="IPR040659">
    <property type="entry name" value="PhetRS_B1"/>
</dbReference>
<dbReference type="Pfam" id="PF18262">
    <property type="entry name" value="PhetRS_B1"/>
    <property type="match status" value="1"/>
</dbReference>
<dbReference type="PANTHER" id="PTHR10947">
    <property type="entry name" value="PHENYLALANYL-TRNA SYNTHETASE BETA CHAIN AND LEUCINE-RICH REPEAT-CONTAINING PROTEIN 47"/>
    <property type="match status" value="1"/>
</dbReference>
<comment type="subcellular location">
    <subcellularLocation>
        <location evidence="2">Cytoplasm</location>
    </subcellularLocation>
</comment>
<feature type="domain" description="B5" evidence="17">
    <location>
        <begin position="304"/>
        <end position="381"/>
    </location>
</feature>
<keyword evidence="13" id="KW-0648">Protein biosynthesis</keyword>
<evidence type="ECO:0000256" key="3">
    <source>
        <dbReference type="ARBA" id="ARBA00007438"/>
    </source>
</evidence>
<evidence type="ECO:0000256" key="10">
    <source>
        <dbReference type="ARBA" id="ARBA00022741"/>
    </source>
</evidence>
<sequence>MPTINIKRDHLHNELGKVYSQEEFEDLCFEYGLELDEVTSEREQIVKEKGDKKTTEGSTDVIYKIDIPANRYDLLCTTGLVRALMIFQGKVDIPKFIAVDPVDYSTNKILVTQNTQSVRPYVVCAILRNITFNQDLYDSFIDLQDKLHQNLCRKRTLVAIGTHDLDTIKGPFLYDARTPNDIKFVPLNETKEFTAAELMEHYSGNSHLKPYLSIIRDEPKYPVIYDANGTLLSLPPIINGDHSKIKLTTKNIFIECTATDENKASIVLDTIICMFSEHCSPKFQAEKIQTIYEASNETKTYPKLNTRSEKLPYDRASRMLGAKLSKEEICKLLDRMQLKCSSDDDGSLINIEIPPTRQDILHACDIIEDVAISYGYNNIVKTLPKVVTIGSQFSLNKLSNQLRYELSRCGYTEALTFSLCSKDDIANKMRLENEISRAVHIANPKTIEFQVARTSLIPGLLKTVESNKKMPLPLKLFEISDVVLKDSTKDVGSRNQRMLAALHYNKFPGFEVIHGLLDRIMQVMEVKYNSEGTNKGYFIESTNDERFLPGRCASIIYNGNSIGIMGVLHPQVITNFELVQPCAALEINVETFLKR</sequence>
<dbReference type="AlphaFoldDB" id="T1KP16"/>
<dbReference type="InterPro" id="IPR045864">
    <property type="entry name" value="aa-tRNA-synth_II/BPL/LPL"/>
</dbReference>
<dbReference type="GO" id="GO:0005524">
    <property type="term" value="F:ATP binding"/>
    <property type="evidence" value="ECO:0007669"/>
    <property type="project" value="UniProtKB-KW"/>
</dbReference>
<evidence type="ECO:0000256" key="1">
    <source>
        <dbReference type="ARBA" id="ARBA00001946"/>
    </source>
</evidence>
<evidence type="ECO:0000256" key="4">
    <source>
        <dbReference type="ARBA" id="ARBA00011209"/>
    </source>
</evidence>
<comment type="subunit">
    <text evidence="4">Tetramer of two alpha and two beta subunits.</text>
</comment>
<proteinExistence type="inferred from homology"/>
<evidence type="ECO:0000256" key="11">
    <source>
        <dbReference type="ARBA" id="ARBA00022840"/>
    </source>
</evidence>
<keyword evidence="9" id="KW-0479">Metal-binding</keyword>
<dbReference type="GO" id="GO:0004826">
    <property type="term" value="F:phenylalanine-tRNA ligase activity"/>
    <property type="evidence" value="ECO:0007669"/>
    <property type="project" value="UniProtKB-EC"/>
</dbReference>
<dbReference type="Proteomes" id="UP000015104">
    <property type="component" value="Unassembled WGS sequence"/>
</dbReference>
<dbReference type="Pfam" id="PF03484">
    <property type="entry name" value="B5"/>
    <property type="match status" value="1"/>
</dbReference>
<evidence type="ECO:0000256" key="5">
    <source>
        <dbReference type="ARBA" id="ARBA00012814"/>
    </source>
</evidence>
<dbReference type="SUPFAM" id="SSF55681">
    <property type="entry name" value="Class II aaRS and biotin synthetases"/>
    <property type="match status" value="1"/>
</dbReference>
<dbReference type="OrthoDB" id="1698572at2759"/>
<dbReference type="Pfam" id="PF03483">
    <property type="entry name" value="B3_4"/>
    <property type="match status" value="1"/>
</dbReference>
<dbReference type="Gene3D" id="3.30.930.10">
    <property type="entry name" value="Bira Bifunctional Protein, Domain 2"/>
    <property type="match status" value="1"/>
</dbReference>
<dbReference type="InterPro" id="IPR041616">
    <property type="entry name" value="PheRS_beta_core"/>
</dbReference>
<dbReference type="GO" id="GO:0003723">
    <property type="term" value="F:RNA binding"/>
    <property type="evidence" value="ECO:0007669"/>
    <property type="project" value="InterPro"/>
</dbReference>
<dbReference type="InterPro" id="IPR020825">
    <property type="entry name" value="Phe-tRNA_synthase-like_B3/B4"/>
</dbReference>
<dbReference type="HOGENOM" id="CLU_020279_2_0_1"/>
<dbReference type="SMART" id="SM00874">
    <property type="entry name" value="B5"/>
    <property type="match status" value="1"/>
</dbReference>
<dbReference type="InterPro" id="IPR045060">
    <property type="entry name" value="Phe-tRNA-ligase_IIc_bsu"/>
</dbReference>
<dbReference type="InterPro" id="IPR009061">
    <property type="entry name" value="DNA-bd_dom_put_sf"/>
</dbReference>
<dbReference type="Gene3D" id="3.30.56.10">
    <property type="match status" value="2"/>
</dbReference>
<dbReference type="FunFam" id="3.50.40.10:FF:000002">
    <property type="entry name" value="phenylalanine--tRNA ligase beta subunit"/>
    <property type="match status" value="1"/>
</dbReference>
<dbReference type="InterPro" id="IPR004531">
    <property type="entry name" value="Phe-tRNA-synth_IIc_bsu_arc_euk"/>
</dbReference>
<dbReference type="PROSITE" id="PS51483">
    <property type="entry name" value="B5"/>
    <property type="match status" value="1"/>
</dbReference>
<evidence type="ECO:0000256" key="7">
    <source>
        <dbReference type="ARBA" id="ARBA00022490"/>
    </source>
</evidence>
<dbReference type="GO" id="GO:0006432">
    <property type="term" value="P:phenylalanyl-tRNA aminoacylation"/>
    <property type="evidence" value="ECO:0007669"/>
    <property type="project" value="InterPro"/>
</dbReference>
<dbReference type="EC" id="6.1.1.20" evidence="5"/>
<dbReference type="OMA" id="FPGRCAN"/>
<dbReference type="InterPro" id="IPR005147">
    <property type="entry name" value="tRNA_synthase_B5-dom"/>
</dbReference>
<protein>
    <recommendedName>
        <fullName evidence="6">Phenylalanine--tRNA ligase beta subunit</fullName>
        <ecNumber evidence="5">6.1.1.20</ecNumber>
    </recommendedName>
    <alternativeName>
        <fullName evidence="15">Phenylalanyl-tRNA synthetase beta subunit</fullName>
    </alternativeName>
</protein>
<dbReference type="EnsemblMetazoa" id="tetur16g03060.1">
    <property type="protein sequence ID" value="tetur16g03060.1"/>
    <property type="gene ID" value="tetur16g03060"/>
</dbReference>
<comment type="catalytic activity">
    <reaction evidence="16">
        <text>tRNA(Phe) + L-phenylalanine + ATP = L-phenylalanyl-tRNA(Phe) + AMP + diphosphate + H(+)</text>
        <dbReference type="Rhea" id="RHEA:19413"/>
        <dbReference type="Rhea" id="RHEA-COMP:9668"/>
        <dbReference type="Rhea" id="RHEA-COMP:9699"/>
        <dbReference type="ChEBI" id="CHEBI:15378"/>
        <dbReference type="ChEBI" id="CHEBI:30616"/>
        <dbReference type="ChEBI" id="CHEBI:33019"/>
        <dbReference type="ChEBI" id="CHEBI:58095"/>
        <dbReference type="ChEBI" id="CHEBI:78442"/>
        <dbReference type="ChEBI" id="CHEBI:78531"/>
        <dbReference type="ChEBI" id="CHEBI:456215"/>
        <dbReference type="EC" id="6.1.1.20"/>
    </reaction>
</comment>
<dbReference type="SMART" id="SM00873">
    <property type="entry name" value="B3_4"/>
    <property type="match status" value="1"/>
</dbReference>
<dbReference type="GO" id="GO:0009328">
    <property type="term" value="C:phenylalanine-tRNA ligase complex"/>
    <property type="evidence" value="ECO:0007669"/>
    <property type="project" value="TreeGrafter"/>
</dbReference>
<dbReference type="InterPro" id="IPR005146">
    <property type="entry name" value="B3/B4_tRNA-bd"/>
</dbReference>
<dbReference type="Pfam" id="PF17759">
    <property type="entry name" value="tRNA_synthFbeta"/>
    <property type="match status" value="1"/>
</dbReference>
<gene>
    <name evidence="18" type="primary">107365924</name>
</gene>
<dbReference type="NCBIfam" id="TIGR00471">
    <property type="entry name" value="pheT_arch"/>
    <property type="match status" value="1"/>
</dbReference>
<evidence type="ECO:0000256" key="12">
    <source>
        <dbReference type="ARBA" id="ARBA00022842"/>
    </source>
</evidence>
<comment type="cofactor">
    <cofactor evidence="1">
        <name>Mg(2+)</name>
        <dbReference type="ChEBI" id="CHEBI:18420"/>
    </cofactor>
</comment>
<dbReference type="CDD" id="cd00769">
    <property type="entry name" value="PheRS_beta_core"/>
    <property type="match status" value="1"/>
</dbReference>
<name>T1KP16_TETUR</name>
<evidence type="ECO:0000259" key="17">
    <source>
        <dbReference type="PROSITE" id="PS51483"/>
    </source>
</evidence>
<dbReference type="SUPFAM" id="SSF46955">
    <property type="entry name" value="Putative DNA-binding domain"/>
    <property type="match status" value="2"/>
</dbReference>
<keyword evidence="12" id="KW-0460">Magnesium</keyword>
<evidence type="ECO:0000256" key="8">
    <source>
        <dbReference type="ARBA" id="ARBA00022598"/>
    </source>
</evidence>
<keyword evidence="11" id="KW-0067">ATP-binding</keyword>
<dbReference type="eggNOG" id="KOG2472">
    <property type="taxonomic scope" value="Eukaryota"/>
</dbReference>
<reference evidence="18" key="2">
    <citation type="submission" date="2015-06" db="UniProtKB">
        <authorList>
            <consortium name="EnsemblMetazoa"/>
        </authorList>
    </citation>
    <scope>IDENTIFICATION</scope>
</reference>
<dbReference type="STRING" id="32264.T1KP16"/>
<keyword evidence="10" id="KW-0547">Nucleotide-binding</keyword>
<dbReference type="FunFam" id="3.30.56.10:FF:000005">
    <property type="entry name" value="Phenylalanine--tRNA ligase beta subunit"/>
    <property type="match status" value="1"/>
</dbReference>
<dbReference type="FunFam" id="3.30.930.10:FF:000032">
    <property type="entry name" value="Phenylalanine--tRNA ligase beta subunit"/>
    <property type="match status" value="1"/>
</dbReference>
<evidence type="ECO:0000256" key="14">
    <source>
        <dbReference type="ARBA" id="ARBA00023146"/>
    </source>
</evidence>
<evidence type="ECO:0000256" key="2">
    <source>
        <dbReference type="ARBA" id="ARBA00004496"/>
    </source>
</evidence>
<evidence type="ECO:0000313" key="19">
    <source>
        <dbReference type="Proteomes" id="UP000015104"/>
    </source>
</evidence>
<evidence type="ECO:0000256" key="16">
    <source>
        <dbReference type="ARBA" id="ARBA00049255"/>
    </source>
</evidence>
<keyword evidence="8" id="KW-0436">Ligase</keyword>
<dbReference type="EMBL" id="CAEY01000284">
    <property type="status" value="NOT_ANNOTATED_CDS"/>
    <property type="molecule type" value="Genomic_DNA"/>
</dbReference>
<evidence type="ECO:0000256" key="9">
    <source>
        <dbReference type="ARBA" id="ARBA00022723"/>
    </source>
</evidence>
<evidence type="ECO:0000313" key="18">
    <source>
        <dbReference type="EnsemblMetazoa" id="tetur16g03060.1"/>
    </source>
</evidence>
<keyword evidence="19" id="KW-1185">Reference proteome</keyword>
<dbReference type="KEGG" id="tut:107365924"/>